<dbReference type="Proteomes" id="UP000183653">
    <property type="component" value="Chromosome I"/>
</dbReference>
<accession>A0A8B3Y0K8</accession>
<organism evidence="1 2">
    <name type="scientific">Pseudomonas orientalis</name>
    <dbReference type="NCBI Taxonomy" id="76758"/>
    <lineage>
        <taxon>Bacteria</taxon>
        <taxon>Pseudomonadati</taxon>
        <taxon>Pseudomonadota</taxon>
        <taxon>Gammaproteobacteria</taxon>
        <taxon>Pseudomonadales</taxon>
        <taxon>Pseudomonadaceae</taxon>
        <taxon>Pseudomonas</taxon>
    </lineage>
</organism>
<reference evidence="1 2" key="1">
    <citation type="submission" date="2016-10" db="EMBL/GenBank/DDBJ databases">
        <authorList>
            <person name="Varghese N."/>
            <person name="Submissions S."/>
        </authorList>
    </citation>
    <scope>NUCLEOTIDE SEQUENCE [LARGE SCALE GENOMIC DNA]</scope>
    <source>
        <strain evidence="1 2">BS2775</strain>
    </source>
</reference>
<evidence type="ECO:0000313" key="1">
    <source>
        <dbReference type="EMBL" id="SDU20088.1"/>
    </source>
</evidence>
<dbReference type="EMBL" id="LT629782">
    <property type="protein sequence ID" value="SDU20088.1"/>
    <property type="molecule type" value="Genomic_DNA"/>
</dbReference>
<protein>
    <submittedName>
        <fullName evidence="1">Uncharacterized protein</fullName>
    </submittedName>
</protein>
<gene>
    <name evidence="1" type="ORF">SAMN04490197_3762</name>
</gene>
<name>A0A8B3Y0K8_9PSED</name>
<dbReference type="AlphaFoldDB" id="A0A8B3Y0K8"/>
<keyword evidence="2" id="KW-1185">Reference proteome</keyword>
<sequence length="37" mass="4201">MYGMVIARYSNNTRISFTGFSTSDAFDRNHLEGDRGL</sequence>
<proteinExistence type="predicted"/>
<evidence type="ECO:0000313" key="2">
    <source>
        <dbReference type="Proteomes" id="UP000183653"/>
    </source>
</evidence>